<name>A0A2S2P154_SCHGA</name>
<evidence type="ECO:0000313" key="2">
    <source>
        <dbReference type="EMBL" id="MBY23197.1"/>
    </source>
</evidence>
<protein>
    <submittedName>
        <fullName evidence="2">Uncharacterized protein</fullName>
    </submittedName>
</protein>
<sequence>MEVDSDSEPSEIVEFEGYTYEKKWVGDTSDWALWNCAKRGCTGQVAMTAVRKKRWRGKRIAVLRDVPGNRLRAFVPRRSHNHAPLVTNGKEISSQIETTAAIPEPTPTTKSPTTSSTSLTDSLAIPSFNVLNEIDTFHSSETKSLHSLTDVENTCSINLDNLSKSMETAEQTVNNFDEGIQMPNINGTMEFKVVKPISIIDHNANSEERYLKDISVTNEGTNIIKNLEKNEVMQIKHGNSEDMSSQNKNEDILCHVCDTFFNVCYYNQHVQTTKHLSACEEYFKDRIDFENYRIFSCSVSATIAEFFKSIKEDFIILVNHLLLENSALVINVYFFALYHEDTSVIENKNIAEVKHFDVCNKELTKNTDVYELYKDVVNSFLFQSDALKTSESSWTLEETLYVEITIVKKLYENEIALVENSHNNEINDNNINTDNLKKTEPLQLIRCKQCCTYVIQKNYEDHLETTAHKILLCYLNNEKIQINGVQCDSRFLSCRILSPEHVLIDQFFQSIESDVLELIARIIKFQNNKPVNVTIKLFGLYNNSLMSKTDNLGDVKSFLIRNQILSEVTILLLWFQQISNTLKSHHQNYLKSMPQSYYLARVMFLDLCFYEMTNI</sequence>
<accession>A0A2S2P154</accession>
<dbReference type="EMBL" id="GGMR01010578">
    <property type="protein sequence ID" value="MBY23197.1"/>
    <property type="molecule type" value="Transcribed_RNA"/>
</dbReference>
<reference evidence="2" key="1">
    <citation type="submission" date="2018-04" db="EMBL/GenBank/DDBJ databases">
        <title>Transcriptome of Schizaphis graminum biotype I.</title>
        <authorList>
            <person name="Scully E.D."/>
            <person name="Geib S.M."/>
            <person name="Palmer N.A."/>
            <person name="Koch K."/>
            <person name="Bradshaw J."/>
            <person name="Heng-Moss T."/>
            <person name="Sarath G."/>
        </authorList>
    </citation>
    <scope>NUCLEOTIDE SEQUENCE</scope>
</reference>
<dbReference type="AlphaFoldDB" id="A0A2S2P154"/>
<organism evidence="2">
    <name type="scientific">Schizaphis graminum</name>
    <name type="common">Green bug aphid</name>
    <dbReference type="NCBI Taxonomy" id="13262"/>
    <lineage>
        <taxon>Eukaryota</taxon>
        <taxon>Metazoa</taxon>
        <taxon>Ecdysozoa</taxon>
        <taxon>Arthropoda</taxon>
        <taxon>Hexapoda</taxon>
        <taxon>Insecta</taxon>
        <taxon>Pterygota</taxon>
        <taxon>Neoptera</taxon>
        <taxon>Paraneoptera</taxon>
        <taxon>Hemiptera</taxon>
        <taxon>Sternorrhyncha</taxon>
        <taxon>Aphidomorpha</taxon>
        <taxon>Aphidoidea</taxon>
        <taxon>Aphididae</taxon>
        <taxon>Aphidini</taxon>
        <taxon>Schizaphis</taxon>
    </lineage>
</organism>
<proteinExistence type="predicted"/>
<gene>
    <name evidence="2" type="ORF">g.12191</name>
</gene>
<evidence type="ECO:0000256" key="1">
    <source>
        <dbReference type="SAM" id="MobiDB-lite"/>
    </source>
</evidence>
<feature type="region of interest" description="Disordered" evidence="1">
    <location>
        <begin position="99"/>
        <end position="118"/>
    </location>
</feature>